<dbReference type="AlphaFoldDB" id="A0AAN6WB38"/>
<keyword evidence="4" id="KW-0677">Repeat</keyword>
<dbReference type="EC" id="2.5.1.60" evidence="6"/>
<accession>A0AAN6WB38</accession>
<dbReference type="SUPFAM" id="SSF48439">
    <property type="entry name" value="Protein prenylyltransferase"/>
    <property type="match status" value="1"/>
</dbReference>
<feature type="compositionally biased region" description="Low complexity" evidence="7">
    <location>
        <begin position="143"/>
        <end position="154"/>
    </location>
</feature>
<dbReference type="GO" id="GO:0097354">
    <property type="term" value="P:prenylation"/>
    <property type="evidence" value="ECO:0007669"/>
    <property type="project" value="UniProtKB-UniRule"/>
</dbReference>
<evidence type="ECO:0000256" key="7">
    <source>
        <dbReference type="SAM" id="MobiDB-lite"/>
    </source>
</evidence>
<comment type="caution">
    <text evidence="8">The sequence shown here is derived from an EMBL/GenBank/DDBJ whole genome shotgun (WGS) entry which is preliminary data.</text>
</comment>
<feature type="region of interest" description="Disordered" evidence="7">
    <location>
        <begin position="1"/>
        <end position="24"/>
    </location>
</feature>
<evidence type="ECO:0000313" key="9">
    <source>
        <dbReference type="Proteomes" id="UP001302321"/>
    </source>
</evidence>
<feature type="region of interest" description="Disordered" evidence="7">
    <location>
        <begin position="127"/>
        <end position="163"/>
    </location>
</feature>
<dbReference type="PANTHER" id="PTHR11129">
    <property type="entry name" value="PROTEIN FARNESYLTRANSFERASE ALPHA SUBUNIT/RAB GERANYLGERANYL TRANSFERASE ALPHA SUBUNIT"/>
    <property type="match status" value="1"/>
</dbReference>
<comment type="catalytic activity">
    <reaction evidence="5 6">
        <text>geranylgeranyl diphosphate + L-cysteinyl-[protein] = S-geranylgeranyl-L-cysteinyl-[protein] + diphosphate</text>
        <dbReference type="Rhea" id="RHEA:21240"/>
        <dbReference type="Rhea" id="RHEA-COMP:10131"/>
        <dbReference type="Rhea" id="RHEA-COMP:11537"/>
        <dbReference type="ChEBI" id="CHEBI:29950"/>
        <dbReference type="ChEBI" id="CHEBI:33019"/>
        <dbReference type="ChEBI" id="CHEBI:57533"/>
        <dbReference type="ChEBI" id="CHEBI:86021"/>
        <dbReference type="EC" id="2.5.1.60"/>
    </reaction>
</comment>
<dbReference type="GO" id="GO:0004663">
    <property type="term" value="F:Rab geranylgeranyltransferase activity"/>
    <property type="evidence" value="ECO:0007669"/>
    <property type="project" value="UniProtKB-UniRule"/>
</dbReference>
<evidence type="ECO:0000256" key="5">
    <source>
        <dbReference type="ARBA" id="ARBA00047658"/>
    </source>
</evidence>
<organism evidence="8 9">
    <name type="scientific">Triangularia setosa</name>
    <dbReference type="NCBI Taxonomy" id="2587417"/>
    <lineage>
        <taxon>Eukaryota</taxon>
        <taxon>Fungi</taxon>
        <taxon>Dikarya</taxon>
        <taxon>Ascomycota</taxon>
        <taxon>Pezizomycotina</taxon>
        <taxon>Sordariomycetes</taxon>
        <taxon>Sordariomycetidae</taxon>
        <taxon>Sordariales</taxon>
        <taxon>Podosporaceae</taxon>
        <taxon>Triangularia</taxon>
    </lineage>
</organism>
<dbReference type="EMBL" id="MU866132">
    <property type="protein sequence ID" value="KAK4178709.1"/>
    <property type="molecule type" value="Genomic_DNA"/>
</dbReference>
<comment type="function">
    <text evidence="6">Catalyzes the transfer of a geranyl-geranyl moiety from geranyl-geranyl pyrophosphate to cysteines occuring in specific C-terminal amino acid sequences.</text>
</comment>
<keyword evidence="3 6" id="KW-0808">Transferase</keyword>
<evidence type="ECO:0000256" key="2">
    <source>
        <dbReference type="ARBA" id="ARBA00022602"/>
    </source>
</evidence>
<evidence type="ECO:0000256" key="3">
    <source>
        <dbReference type="ARBA" id="ARBA00022679"/>
    </source>
</evidence>
<dbReference type="PANTHER" id="PTHR11129:SF2">
    <property type="entry name" value="GERANYLGERANYL TRANSFERASE TYPE-2 SUBUNIT ALPHA"/>
    <property type="match status" value="1"/>
</dbReference>
<evidence type="ECO:0000256" key="4">
    <source>
        <dbReference type="ARBA" id="ARBA00022737"/>
    </source>
</evidence>
<protein>
    <recommendedName>
        <fullName evidence="6">Geranylgeranyl transferase type-2 subunit alpha</fullName>
        <ecNumber evidence="6">2.5.1.60</ecNumber>
    </recommendedName>
    <alternativeName>
        <fullName evidence="6">Geranylgeranyl transferase type II subunit alpha</fullName>
    </alternativeName>
</protein>
<keyword evidence="9" id="KW-1185">Reference proteome</keyword>
<dbReference type="Gene3D" id="1.25.40.120">
    <property type="entry name" value="Protein prenylyltransferase"/>
    <property type="match status" value="2"/>
</dbReference>
<dbReference type="Pfam" id="PF01239">
    <property type="entry name" value="PPTA"/>
    <property type="match status" value="5"/>
</dbReference>
<dbReference type="InterPro" id="IPR002088">
    <property type="entry name" value="Prenyl_trans_a"/>
</dbReference>
<reference evidence="8" key="2">
    <citation type="submission" date="2023-05" db="EMBL/GenBank/DDBJ databases">
        <authorList>
            <consortium name="Lawrence Berkeley National Laboratory"/>
            <person name="Steindorff A."/>
            <person name="Hensen N."/>
            <person name="Bonometti L."/>
            <person name="Westerberg I."/>
            <person name="Brannstrom I.O."/>
            <person name="Guillou S."/>
            <person name="Cros-Aarteil S."/>
            <person name="Calhoun S."/>
            <person name="Haridas S."/>
            <person name="Kuo A."/>
            <person name="Mondo S."/>
            <person name="Pangilinan J."/>
            <person name="Riley R."/>
            <person name="Labutti K."/>
            <person name="Andreopoulos B."/>
            <person name="Lipzen A."/>
            <person name="Chen C."/>
            <person name="Yanf M."/>
            <person name="Daum C."/>
            <person name="Ng V."/>
            <person name="Clum A."/>
            <person name="Ohm R."/>
            <person name="Martin F."/>
            <person name="Silar P."/>
            <person name="Natvig D."/>
            <person name="Lalanne C."/>
            <person name="Gautier V."/>
            <person name="Ament-Velasquez S.L."/>
            <person name="Kruys A."/>
            <person name="Hutchinson M.I."/>
            <person name="Powell A.J."/>
            <person name="Barry K."/>
            <person name="Miller A.N."/>
            <person name="Grigoriev I.V."/>
            <person name="Debuchy R."/>
            <person name="Gladieux P."/>
            <person name="Thoren M.H."/>
            <person name="Johannesson H."/>
        </authorList>
    </citation>
    <scope>NUCLEOTIDE SEQUENCE</scope>
    <source>
        <strain evidence="8">CBS 892.96</strain>
    </source>
</reference>
<dbReference type="PROSITE" id="PS51147">
    <property type="entry name" value="PFTA"/>
    <property type="match status" value="4"/>
</dbReference>
<keyword evidence="2 6" id="KW-0637">Prenyltransferase</keyword>
<reference evidence="8" key="1">
    <citation type="journal article" date="2023" name="Mol. Phylogenet. Evol.">
        <title>Genome-scale phylogeny and comparative genomics of the fungal order Sordariales.</title>
        <authorList>
            <person name="Hensen N."/>
            <person name="Bonometti L."/>
            <person name="Westerberg I."/>
            <person name="Brannstrom I.O."/>
            <person name="Guillou S."/>
            <person name="Cros-Aarteil S."/>
            <person name="Calhoun S."/>
            <person name="Haridas S."/>
            <person name="Kuo A."/>
            <person name="Mondo S."/>
            <person name="Pangilinan J."/>
            <person name="Riley R."/>
            <person name="LaButti K."/>
            <person name="Andreopoulos B."/>
            <person name="Lipzen A."/>
            <person name="Chen C."/>
            <person name="Yan M."/>
            <person name="Daum C."/>
            <person name="Ng V."/>
            <person name="Clum A."/>
            <person name="Steindorff A."/>
            <person name="Ohm R.A."/>
            <person name="Martin F."/>
            <person name="Silar P."/>
            <person name="Natvig D.O."/>
            <person name="Lalanne C."/>
            <person name="Gautier V."/>
            <person name="Ament-Velasquez S.L."/>
            <person name="Kruys A."/>
            <person name="Hutchinson M.I."/>
            <person name="Powell A.J."/>
            <person name="Barry K."/>
            <person name="Miller A.N."/>
            <person name="Grigoriev I.V."/>
            <person name="Debuchy R."/>
            <person name="Gladieux P."/>
            <person name="Hiltunen Thoren M."/>
            <person name="Johannesson H."/>
        </authorList>
    </citation>
    <scope>NUCLEOTIDE SEQUENCE</scope>
    <source>
        <strain evidence="8">CBS 892.96</strain>
    </source>
</reference>
<dbReference type="GO" id="GO:0005968">
    <property type="term" value="C:Rab-protein geranylgeranyltransferase complex"/>
    <property type="evidence" value="ECO:0007669"/>
    <property type="project" value="TreeGrafter"/>
</dbReference>
<dbReference type="Proteomes" id="UP001302321">
    <property type="component" value="Unassembled WGS sequence"/>
</dbReference>
<sequence length="441" mass="50733">MVLKQGGSQHGIARTSRVRTEAQKQQDLERIQKYRDLESHLRKLVSASDYSCDTFDLTTKLLKLNPEYYTAWNVRRRTLISGLFSRRSDGSSCWRGCSSSSRCDTTTTCSAASLSSSLTRILPSRAYQTTGRSGTTADQDVSDAATPNDTTTPTPEDEESQKKDSEIIKSELFFTIPLLLESPKCYWIWSYRLWILGQSVLLLPVPIAKKIWQEELGLASKMLAKDCRNFHAWGYRRHVVSRLESKELGGESLVESEFAYTDRMIRGDLSNFSAWHSRSKLIPRLLNERVAGEKERKGFLDAELNQIREALNVGPEDQSLWYYHQFLIDNLVSPVGRPTIVPTLTVEERVMYLTNEITEIKDLLEDYKDVKLIYEALLEYTLGLCQLIERKPEEDERQDLISWVKKLKELDPMRMGRWIDLERDSGLTELLPGWSGQPKHY</sequence>
<evidence type="ECO:0000256" key="6">
    <source>
        <dbReference type="RuleBase" id="RU367120"/>
    </source>
</evidence>
<proteinExistence type="inferred from homology"/>
<gene>
    <name evidence="8" type="ORF">QBC36DRAFT_344403</name>
</gene>
<comment type="similarity">
    <text evidence="1 6">Belongs to the protein prenyltransferase subunit alpha family.</text>
</comment>
<feature type="compositionally biased region" description="Polar residues" evidence="7">
    <location>
        <begin position="127"/>
        <end position="139"/>
    </location>
</feature>
<name>A0AAN6WB38_9PEZI</name>
<evidence type="ECO:0000313" key="8">
    <source>
        <dbReference type="EMBL" id="KAK4178709.1"/>
    </source>
</evidence>
<evidence type="ECO:0000256" key="1">
    <source>
        <dbReference type="ARBA" id="ARBA00006734"/>
    </source>
</evidence>